<comment type="subcellular location">
    <subcellularLocation>
        <location evidence="1">Membrane</location>
        <topology evidence="1">Multi-pass membrane protein</topology>
    </subcellularLocation>
</comment>
<evidence type="ECO:0000256" key="2">
    <source>
        <dbReference type="ARBA" id="ARBA00022692"/>
    </source>
</evidence>
<evidence type="ECO:0000256" key="4">
    <source>
        <dbReference type="ARBA" id="ARBA00023136"/>
    </source>
</evidence>
<reference evidence="7" key="1">
    <citation type="submission" date="2017-09" db="EMBL/GenBank/DDBJ databases">
        <title>Depth-based differentiation of microbial function through sediment-hosted aquifers and enrichment of novel symbionts in the deep terrestrial subsurface.</title>
        <authorList>
            <person name="Probst A.J."/>
            <person name="Ladd B."/>
            <person name="Jarett J.K."/>
            <person name="Geller-Mcgrath D.E."/>
            <person name="Sieber C.M.K."/>
            <person name="Emerson J.B."/>
            <person name="Anantharaman K."/>
            <person name="Thomas B.C."/>
            <person name="Malmstrom R."/>
            <person name="Stieglmeier M."/>
            <person name="Klingl A."/>
            <person name="Woyke T."/>
            <person name="Ryan C.M."/>
            <person name="Banfield J.F."/>
        </authorList>
    </citation>
    <scope>NUCLEOTIDE SEQUENCE [LARGE SCALE GENOMIC DNA]</scope>
</reference>
<evidence type="ECO:0000256" key="5">
    <source>
        <dbReference type="SAM" id="Phobius"/>
    </source>
</evidence>
<dbReference type="Pfam" id="PF04193">
    <property type="entry name" value="PQ-loop"/>
    <property type="match status" value="1"/>
</dbReference>
<organism evidence="6 7">
    <name type="scientific">Candidatus Magasanikbacteria bacterium CG_4_10_14_0_2_um_filter_41_31</name>
    <dbReference type="NCBI Taxonomy" id="1974639"/>
    <lineage>
        <taxon>Bacteria</taxon>
        <taxon>Candidatus Magasanikiibacteriota</taxon>
    </lineage>
</organism>
<keyword evidence="2 5" id="KW-0812">Transmembrane</keyword>
<accession>A0A2M7V346</accession>
<gene>
    <name evidence="6" type="ORF">COX83_03235</name>
</gene>
<dbReference type="Gene3D" id="1.20.1280.290">
    <property type="match status" value="1"/>
</dbReference>
<feature type="transmembrane region" description="Helical" evidence="5">
    <location>
        <begin position="67"/>
        <end position="89"/>
    </location>
</feature>
<dbReference type="AlphaFoldDB" id="A0A2M7V346"/>
<name>A0A2M7V346_9BACT</name>
<evidence type="ECO:0000256" key="3">
    <source>
        <dbReference type="ARBA" id="ARBA00022989"/>
    </source>
</evidence>
<sequence>MSDPIHHIHKRKRVNATGALKKKYQPYPHPKTFVSMMDHAVYGVSILAPIAGSTQAIKIWAEQTAAGVSLTMFGFSIIANIFLLTYGILHKALPIIIMYSLWLVVNIAIVAGIIIYG</sequence>
<proteinExistence type="predicted"/>
<protein>
    <submittedName>
        <fullName evidence="6">Uncharacterized protein</fullName>
    </submittedName>
</protein>
<evidence type="ECO:0000313" key="6">
    <source>
        <dbReference type="EMBL" id="PIZ92904.1"/>
    </source>
</evidence>
<keyword evidence="4 5" id="KW-0472">Membrane</keyword>
<dbReference type="Proteomes" id="UP000230078">
    <property type="component" value="Unassembled WGS sequence"/>
</dbReference>
<comment type="caution">
    <text evidence="6">The sequence shown here is derived from an EMBL/GenBank/DDBJ whole genome shotgun (WGS) entry which is preliminary data.</text>
</comment>
<dbReference type="GO" id="GO:0016020">
    <property type="term" value="C:membrane"/>
    <property type="evidence" value="ECO:0007669"/>
    <property type="project" value="UniProtKB-SubCell"/>
</dbReference>
<feature type="transmembrane region" description="Helical" evidence="5">
    <location>
        <begin position="96"/>
        <end position="116"/>
    </location>
</feature>
<evidence type="ECO:0000313" key="7">
    <source>
        <dbReference type="Proteomes" id="UP000230078"/>
    </source>
</evidence>
<keyword evidence="3 5" id="KW-1133">Transmembrane helix</keyword>
<dbReference type="EMBL" id="PFPI01000042">
    <property type="protein sequence ID" value="PIZ92904.1"/>
    <property type="molecule type" value="Genomic_DNA"/>
</dbReference>
<dbReference type="InterPro" id="IPR006603">
    <property type="entry name" value="PQ-loop_rpt"/>
</dbReference>
<evidence type="ECO:0000256" key="1">
    <source>
        <dbReference type="ARBA" id="ARBA00004141"/>
    </source>
</evidence>